<feature type="domain" description="Ig-like" evidence="17">
    <location>
        <begin position="1556"/>
        <end position="1634"/>
    </location>
</feature>
<feature type="domain" description="Ig-like" evidence="17">
    <location>
        <begin position="1691"/>
        <end position="1787"/>
    </location>
</feature>
<dbReference type="InterPro" id="IPR050685">
    <property type="entry name" value="LDLR"/>
</dbReference>
<feature type="domain" description="EGF-like" evidence="15">
    <location>
        <begin position="918"/>
        <end position="956"/>
    </location>
</feature>
<feature type="disulfide bond" evidence="11">
    <location>
        <begin position="946"/>
        <end position="955"/>
    </location>
</feature>
<proteinExistence type="predicted"/>
<evidence type="ECO:0000259" key="17">
    <source>
        <dbReference type="PROSITE" id="PS50835"/>
    </source>
</evidence>
<dbReference type="InterPro" id="IPR000742">
    <property type="entry name" value="EGF"/>
</dbReference>
<feature type="disulfide bond" evidence="12">
    <location>
        <begin position="417"/>
        <end position="435"/>
    </location>
</feature>
<evidence type="ECO:0000256" key="4">
    <source>
        <dbReference type="ARBA" id="ARBA00022729"/>
    </source>
</evidence>
<feature type="disulfide bond" evidence="12">
    <location>
        <begin position="24"/>
        <end position="39"/>
    </location>
</feature>
<evidence type="ECO:0000259" key="16">
    <source>
        <dbReference type="PROSITE" id="PS50027"/>
    </source>
</evidence>
<feature type="disulfide bond" evidence="12">
    <location>
        <begin position="206"/>
        <end position="224"/>
    </location>
</feature>
<feature type="disulfide bond" evidence="12">
    <location>
        <begin position="89"/>
        <end position="107"/>
    </location>
</feature>
<dbReference type="GO" id="GO:0012505">
    <property type="term" value="C:endomembrane system"/>
    <property type="evidence" value="ECO:0007669"/>
    <property type="project" value="UniProtKB-SubCell"/>
</dbReference>
<feature type="disulfide bond" evidence="11">
    <location>
        <begin position="927"/>
        <end position="944"/>
    </location>
</feature>
<feature type="disulfide bond" evidence="12">
    <location>
        <begin position="199"/>
        <end position="211"/>
    </location>
</feature>
<keyword evidence="6" id="KW-1133">Transmembrane helix</keyword>
<evidence type="ECO:0000313" key="20">
    <source>
        <dbReference type="Proteomes" id="UP001160148"/>
    </source>
</evidence>
<dbReference type="SMART" id="SM00192">
    <property type="entry name" value="LDLa"/>
    <property type="match status" value="9"/>
</dbReference>
<dbReference type="PROSITE" id="PS01248">
    <property type="entry name" value="EGF_LAM_1"/>
    <property type="match status" value="2"/>
</dbReference>
<dbReference type="GO" id="GO:0048513">
    <property type="term" value="P:animal organ development"/>
    <property type="evidence" value="ECO:0007669"/>
    <property type="project" value="UniProtKB-ARBA"/>
</dbReference>
<evidence type="ECO:0000256" key="1">
    <source>
        <dbReference type="ARBA" id="ARBA00004167"/>
    </source>
</evidence>
<feature type="disulfide bond" evidence="12">
    <location>
        <begin position="468"/>
        <end position="483"/>
    </location>
</feature>
<dbReference type="InterPro" id="IPR002049">
    <property type="entry name" value="LE_dom"/>
</dbReference>
<organism evidence="19 20">
    <name type="scientific">Macrosiphum euphorbiae</name>
    <name type="common">potato aphid</name>
    <dbReference type="NCBI Taxonomy" id="13131"/>
    <lineage>
        <taxon>Eukaryota</taxon>
        <taxon>Metazoa</taxon>
        <taxon>Ecdysozoa</taxon>
        <taxon>Arthropoda</taxon>
        <taxon>Hexapoda</taxon>
        <taxon>Insecta</taxon>
        <taxon>Pterygota</taxon>
        <taxon>Neoptera</taxon>
        <taxon>Paraneoptera</taxon>
        <taxon>Hemiptera</taxon>
        <taxon>Sternorrhyncha</taxon>
        <taxon>Aphidomorpha</taxon>
        <taxon>Aphidoidea</taxon>
        <taxon>Aphididae</taxon>
        <taxon>Macrosiphini</taxon>
        <taxon>Macrosiphum</taxon>
    </lineage>
</organism>
<dbReference type="Pfam" id="PF07679">
    <property type="entry name" value="I-set"/>
    <property type="match status" value="2"/>
</dbReference>
<feature type="domain" description="Laminin EGF-like" evidence="16">
    <location>
        <begin position="1196"/>
        <end position="1267"/>
    </location>
</feature>
<dbReference type="PRINTS" id="PR00261">
    <property type="entry name" value="LDLRECEPTOR"/>
</dbReference>
<dbReference type="Pfam" id="PF00053">
    <property type="entry name" value="EGF_laminin"/>
    <property type="match status" value="5"/>
</dbReference>
<evidence type="ECO:0000256" key="6">
    <source>
        <dbReference type="ARBA" id="ARBA00022989"/>
    </source>
</evidence>
<protein>
    <recommendedName>
        <fullName evidence="21">Basement membrane-specific heparan sulfate proteoglycan core protein</fullName>
    </recommendedName>
</protein>
<evidence type="ECO:0008006" key="21">
    <source>
        <dbReference type="Google" id="ProtNLM"/>
    </source>
</evidence>
<comment type="caution">
    <text evidence="19">The sequence shown here is derived from an EMBL/GenBank/DDBJ whole genome shotgun (WGS) entry which is preliminary data.</text>
</comment>
<feature type="compositionally biased region" description="Low complexity" evidence="14">
    <location>
        <begin position="175"/>
        <end position="188"/>
    </location>
</feature>
<dbReference type="FunFam" id="4.10.400.10:FF:000034">
    <property type="entry name" value="Low-density lipoprotein receptor-related protein 2"/>
    <property type="match status" value="1"/>
</dbReference>
<evidence type="ECO:0000256" key="9">
    <source>
        <dbReference type="ARBA" id="ARBA00023180"/>
    </source>
</evidence>
<dbReference type="InterPro" id="IPR000034">
    <property type="entry name" value="Laminin_IV"/>
</dbReference>
<dbReference type="SMART" id="SM00180">
    <property type="entry name" value="EGF_Lam"/>
    <property type="match status" value="4"/>
</dbReference>
<comment type="caution">
    <text evidence="11">Lacks conserved residue(s) required for the propagation of feature annotation.</text>
</comment>
<feature type="disulfide bond" evidence="12">
    <location>
        <begin position="449"/>
        <end position="461"/>
    </location>
</feature>
<dbReference type="InterPro" id="IPR036055">
    <property type="entry name" value="LDL_receptor-like_sf"/>
</dbReference>
<keyword evidence="7" id="KW-0472">Membrane</keyword>
<dbReference type="Gene3D" id="4.10.400.10">
    <property type="entry name" value="Low-density Lipoprotein Receptor"/>
    <property type="match status" value="9"/>
</dbReference>
<feature type="domain" description="Ig-like" evidence="17">
    <location>
        <begin position="529"/>
        <end position="612"/>
    </location>
</feature>
<dbReference type="PROSITE" id="PS51115">
    <property type="entry name" value="LAMININ_IVA"/>
    <property type="match status" value="3"/>
</dbReference>
<feature type="disulfide bond" evidence="12">
    <location>
        <begin position="456"/>
        <end position="474"/>
    </location>
</feature>
<dbReference type="PROSITE" id="PS50026">
    <property type="entry name" value="EGF_3"/>
    <property type="match status" value="1"/>
</dbReference>
<feature type="disulfide bond" evidence="12">
    <location>
        <begin position="154"/>
        <end position="169"/>
    </location>
</feature>
<feature type="domain" description="Ig-like" evidence="17">
    <location>
        <begin position="1795"/>
        <end position="1856"/>
    </location>
</feature>
<feature type="disulfide bond" evidence="12">
    <location>
        <begin position="410"/>
        <end position="422"/>
    </location>
</feature>
<feature type="disulfide bond" evidence="13">
    <location>
        <begin position="1238"/>
        <end position="1247"/>
    </location>
</feature>
<dbReference type="PROSITE" id="PS50835">
    <property type="entry name" value="IG_LIKE"/>
    <property type="match status" value="5"/>
</dbReference>
<keyword evidence="5" id="KW-0677">Repeat</keyword>
<keyword evidence="20" id="KW-1185">Reference proteome</keyword>
<feature type="disulfide bond" evidence="12">
    <location>
        <begin position="287"/>
        <end position="302"/>
    </location>
</feature>
<evidence type="ECO:0000256" key="14">
    <source>
        <dbReference type="SAM" id="MobiDB-lite"/>
    </source>
</evidence>
<feature type="domain" description="Laminin IV type A" evidence="18">
    <location>
        <begin position="670"/>
        <end position="837"/>
    </location>
</feature>
<dbReference type="PROSITE" id="PS50068">
    <property type="entry name" value="LDLRA_2"/>
    <property type="match status" value="9"/>
</dbReference>
<dbReference type="Gene3D" id="2.170.300.10">
    <property type="entry name" value="Tie2 ligand-binding domain superfamily"/>
    <property type="match status" value="1"/>
</dbReference>
<dbReference type="GO" id="GO:0030154">
    <property type="term" value="P:cell differentiation"/>
    <property type="evidence" value="ECO:0007669"/>
    <property type="project" value="UniProtKB-ARBA"/>
</dbReference>
<evidence type="ECO:0000256" key="12">
    <source>
        <dbReference type="PROSITE-ProRule" id="PRU00124"/>
    </source>
</evidence>
<dbReference type="PANTHER" id="PTHR24270:SF61">
    <property type="entry name" value="EGF-LIKE DOMAIN-CONTAINING PROTEIN"/>
    <property type="match status" value="1"/>
</dbReference>
<dbReference type="PROSITE" id="PS00022">
    <property type="entry name" value="EGF_1"/>
    <property type="match status" value="2"/>
</dbReference>
<accession>A0AAV0XLK2</accession>
<feature type="domain" description="Laminin IV type A" evidence="18">
    <location>
        <begin position="1001"/>
        <end position="1176"/>
    </location>
</feature>
<dbReference type="GO" id="GO:0048731">
    <property type="term" value="P:system development"/>
    <property type="evidence" value="ECO:0007669"/>
    <property type="project" value="UniProtKB-ARBA"/>
</dbReference>
<gene>
    <name evidence="19" type="ORF">MEUPH1_LOCUS23566</name>
</gene>
<feature type="disulfide bond" evidence="12">
    <location>
        <begin position="101"/>
        <end position="116"/>
    </location>
</feature>
<comment type="subcellular location">
    <subcellularLocation>
        <location evidence="2">Endomembrane system</location>
    </subcellularLocation>
    <subcellularLocation>
        <location evidence="1">Membrane</location>
        <topology evidence="1">Single-pass membrane protein</topology>
    </subcellularLocation>
</comment>
<feature type="disulfide bond" evidence="12">
    <location>
        <begin position="218"/>
        <end position="233"/>
    </location>
</feature>
<feature type="disulfide bond" evidence="12">
    <location>
        <begin position="492"/>
        <end position="504"/>
    </location>
</feature>
<evidence type="ECO:0000256" key="11">
    <source>
        <dbReference type="PROSITE-ProRule" id="PRU00076"/>
    </source>
</evidence>
<dbReference type="Pfam" id="PF00057">
    <property type="entry name" value="Ldl_recept_a"/>
    <property type="match status" value="9"/>
</dbReference>
<dbReference type="InterPro" id="IPR002172">
    <property type="entry name" value="LDrepeatLR_classA_rpt"/>
</dbReference>
<evidence type="ECO:0000256" key="13">
    <source>
        <dbReference type="PROSITE-ProRule" id="PRU00460"/>
    </source>
</evidence>
<dbReference type="InterPro" id="IPR013098">
    <property type="entry name" value="Ig_I-set"/>
</dbReference>
<dbReference type="InterPro" id="IPR036179">
    <property type="entry name" value="Ig-like_dom_sf"/>
</dbReference>
<keyword evidence="4" id="KW-0732">Signal</keyword>
<reference evidence="19 20" key="1">
    <citation type="submission" date="2023-01" db="EMBL/GenBank/DDBJ databases">
        <authorList>
            <person name="Whitehead M."/>
        </authorList>
    </citation>
    <scope>NUCLEOTIDE SEQUENCE [LARGE SCALE GENOMIC DNA]</scope>
</reference>
<feature type="disulfide bond" evidence="12">
    <location>
        <begin position="64"/>
        <end position="79"/>
    </location>
</feature>
<dbReference type="InterPro" id="IPR023415">
    <property type="entry name" value="LDLR_class-A_CS"/>
</dbReference>
<evidence type="ECO:0000256" key="3">
    <source>
        <dbReference type="ARBA" id="ARBA00022692"/>
    </source>
</evidence>
<dbReference type="Proteomes" id="UP001160148">
    <property type="component" value="Unassembled WGS sequence"/>
</dbReference>
<keyword evidence="8 11" id="KW-1015">Disulfide bond</keyword>
<dbReference type="PANTHER" id="PTHR24270">
    <property type="entry name" value="LOW-DENSITY LIPOPROTEIN RECEPTOR-RELATED"/>
    <property type="match status" value="1"/>
</dbReference>
<feature type="disulfide bond" evidence="12">
    <location>
        <begin position="429"/>
        <end position="444"/>
    </location>
</feature>
<dbReference type="CDD" id="cd00112">
    <property type="entry name" value="LDLa"/>
    <property type="match status" value="9"/>
</dbReference>
<sequence length="1867" mass="205637">MYECTAEQFKCRLTSFCIDKSLHCNRIKNCQDGSDEENCPEKDCDENSFSCRSTDQCIDRRKECDGRVDCDDGSDEENCSNCGPEEFQCHNGKCLSIDKRCNGKTECSNGEDEVNCGIPGGDNIPSLDPMLAPCAQSDFTCAVDMSCIPLSKSCDGRPDCPDAEDEQNCTNDRPSLSSANTNQASSTADIPPPAVATVCFSNEFRCHDGGCVNSGYRCDRINDCKDQSDELDCAPTIPPITIPNVTNIATTTVIYPQYENPSVFVTCNWNEFACRNGRQCVPKSAKCNNNYECQDYSDEDNCYDAPDGLNLKTYPNEQTIKENREVVFQCRDEGPLRAPVRWSRGNGLYLPHGSRDIGGRLEMPNIKVEHSGTYVCEAVGFSASDPGSRVSVFLKVEPWIDVTVRPIESCGLNEASCSNKQCILKTKVCDGQIDCLDGSDETRCNMFGCQPNEFRCSNKKCILKTWVCDGQDDCGDNFDEQNCEQRVSDSRCLYSEFECRNKECIPKSFQCDSQSDCCSDGSDEIGCLPVQFQTTPPPLITLEIGEVFITTCKPVGVPIPEISWRLNWGHVPTKCEMTSVNGLGTLTCPNIQEADQGAYSCEGINKHGSEIAVPDTILVVKRPNLVQPSACPKGTFNDVALSQNDCINCFCFGISSNCRSSKLFKIQNTPSLYQLRIANVYVEASSFRVELQSASSTAHQINVNGNEALQVFTVNNTSKQSEDTYPYFKFPESYLGNQLKSYGGYITYIVSPETPVGIDAVVSARLFADVWKKESTDSYSNVLATREEVMMVLANVENILIRGQYVSQQSETNIKHIKMDSAQTMKSVNDYVAFVEECQCPAGYTGLSCESCAPGYVRRQQGSWLGQCYKEDTEVCPVEMYGSPPRGILCRHCPCPLTSSGNQCEQCASGYSGNPLQPGDYCKQGICDAVGSTSPFPDESTGKCVCKDYTTGDLCNQCKANTFNIAPDNQFGCISCFCMGLSNQCTSSRLYRQEVHATFARTHQDIKLIQRKNFVPLPNLEVDSSTKELIYRDFPPGSQEVYYWQLPPRFLGNKITSYGGSLSYILRHVPVPGGQSSKNSAPDIELISENKIRLLHYSRENVEPNTLRTTSVKLLEQNWQQPDGQVADHEHLLMALAGLKSILIKATYTTGTKEVAAVEVEECLCPEGYKGLSCEECAVGYTRNGQGLYLEICEPCTCNGHSNHCDPDSGICVNCQNHTTGDTCDGTLLPCQDNRCICKTNVEGPRCDRCRPGTFDLSENHVEGCLECFCSGVSQNCYPSNLFVTQIPMQLFGQSHGFTLTDSTRNRFIKSGFSTDVSRNEIGYDYTPNRGEQLFWSLPSSFTGNKVTSYGGFLNWTQCYTTFPGSTIRDDTDIILVGSGIWLFKSNDKKVLPGEITVLNIHLVEEGWCRLISSGPQPASRAEFMKVLSSIEAILIRAIHASQTNRTYLSGVSLDTAIESETGGEPSTSVEICRCPVGHRGTSCEICSVGYYKDTNDQCSRCPCNANEESCSLGSDSRVTCNCLSGYTGSSCNTLVNNRLTTTTTTTRTPPPLPQPEIYIQITEPKIEIVEIGITVTLHCAANSRQDGYLPSDRTQDNGSGYLYITSVEPSDSGVYICTASDGYSSFSDKKILRIGDQTEITSKPIQSQPEIYITVSDPSIEIVEIGSTVRIRCDARSETDSQRVTIYIEPSQTAINGSNDLLSLTIDPPQYSGPGDIVRLQCTISDETQYGVKWSKIGNQPLPYGSEQSSSGLLTLHRLKPSNSGVYVCSAISYRSGAIESEVEVPVNIVQRRCLSTTDPNLQVQWFKINENLSPNVQISGSLLRIPSAQVKDRGIYVCKGTNEGGTAQASSIIDIERMYLLKHRY</sequence>
<keyword evidence="10 13" id="KW-0424">Laminin EGF-like domain</keyword>
<evidence type="ECO:0000256" key="8">
    <source>
        <dbReference type="ARBA" id="ARBA00023157"/>
    </source>
</evidence>
<dbReference type="Gene3D" id="2.60.40.10">
    <property type="entry name" value="Immunoglobulins"/>
    <property type="match status" value="5"/>
</dbReference>
<feature type="region of interest" description="Disordered" evidence="14">
    <location>
        <begin position="165"/>
        <end position="189"/>
    </location>
</feature>
<dbReference type="CDD" id="cd00055">
    <property type="entry name" value="EGF_Lam"/>
    <property type="match status" value="2"/>
</dbReference>
<dbReference type="SMART" id="SM00408">
    <property type="entry name" value="IGc2"/>
    <property type="match status" value="5"/>
</dbReference>
<dbReference type="InterPro" id="IPR003598">
    <property type="entry name" value="Ig_sub2"/>
</dbReference>
<dbReference type="Pfam" id="PF00052">
    <property type="entry name" value="Laminin_B"/>
    <property type="match status" value="4"/>
</dbReference>
<evidence type="ECO:0000313" key="19">
    <source>
        <dbReference type="EMBL" id="CAI6369310.1"/>
    </source>
</evidence>
<evidence type="ECO:0000256" key="7">
    <source>
        <dbReference type="ARBA" id="ARBA00023136"/>
    </source>
</evidence>
<dbReference type="SUPFAM" id="SSF57424">
    <property type="entry name" value="LDL receptor-like module"/>
    <property type="match status" value="9"/>
</dbReference>
<evidence type="ECO:0000259" key="15">
    <source>
        <dbReference type="PROSITE" id="PS50026"/>
    </source>
</evidence>
<feature type="domain" description="Laminin IV type A" evidence="18">
    <location>
        <begin position="1293"/>
        <end position="1472"/>
    </location>
</feature>
<dbReference type="SUPFAM" id="SSF48726">
    <property type="entry name" value="Immunoglobulin"/>
    <property type="match status" value="4"/>
</dbReference>
<evidence type="ECO:0000256" key="5">
    <source>
        <dbReference type="ARBA" id="ARBA00022737"/>
    </source>
</evidence>
<dbReference type="GO" id="GO:0005886">
    <property type="term" value="C:plasma membrane"/>
    <property type="evidence" value="ECO:0007669"/>
    <property type="project" value="TreeGrafter"/>
</dbReference>
<dbReference type="PROSITE" id="PS01209">
    <property type="entry name" value="LDLRA_1"/>
    <property type="match status" value="5"/>
</dbReference>
<dbReference type="InterPro" id="IPR003599">
    <property type="entry name" value="Ig_sub"/>
</dbReference>
<dbReference type="SMART" id="SM00281">
    <property type="entry name" value="LamB"/>
    <property type="match status" value="3"/>
</dbReference>
<evidence type="ECO:0000256" key="10">
    <source>
        <dbReference type="ARBA" id="ARBA00023292"/>
    </source>
</evidence>
<dbReference type="InterPro" id="IPR007110">
    <property type="entry name" value="Ig-like_dom"/>
</dbReference>
<dbReference type="CDD" id="cd00096">
    <property type="entry name" value="Ig"/>
    <property type="match status" value="1"/>
</dbReference>
<evidence type="ECO:0000259" key="18">
    <source>
        <dbReference type="PROSITE" id="PS51115"/>
    </source>
</evidence>
<dbReference type="InterPro" id="IPR013783">
    <property type="entry name" value="Ig-like_fold"/>
</dbReference>
<dbReference type="PROSITE" id="PS01186">
    <property type="entry name" value="EGF_2"/>
    <property type="match status" value="1"/>
</dbReference>
<keyword evidence="9" id="KW-0325">Glycoprotein</keyword>
<dbReference type="Gene3D" id="2.10.25.10">
    <property type="entry name" value="Laminin"/>
    <property type="match status" value="2"/>
</dbReference>
<keyword evidence="3" id="KW-0812">Transmembrane</keyword>
<evidence type="ECO:0000256" key="2">
    <source>
        <dbReference type="ARBA" id="ARBA00004308"/>
    </source>
</evidence>
<name>A0AAV0XLK2_9HEMI</name>
<dbReference type="EMBL" id="CARXXK010000005">
    <property type="protein sequence ID" value="CAI6369310.1"/>
    <property type="molecule type" value="Genomic_DNA"/>
</dbReference>
<feature type="domain" description="Ig-like" evidence="17">
    <location>
        <begin position="306"/>
        <end position="391"/>
    </location>
</feature>
<dbReference type="PROSITE" id="PS50027">
    <property type="entry name" value="EGF_LAM_2"/>
    <property type="match status" value="1"/>
</dbReference>
<feature type="disulfide bond" evidence="12">
    <location>
        <begin position="82"/>
        <end position="94"/>
    </location>
</feature>
<dbReference type="GO" id="GO:0016192">
    <property type="term" value="P:vesicle-mediated transport"/>
    <property type="evidence" value="ECO:0007669"/>
    <property type="project" value="UniProtKB-ARBA"/>
</dbReference>
<dbReference type="SMART" id="SM00409">
    <property type="entry name" value="IG"/>
    <property type="match status" value="5"/>
</dbReference>
<keyword evidence="11" id="KW-0245">EGF-like domain</keyword>